<gene>
    <name evidence="5" type="ORF">Tco_0724785</name>
</gene>
<accession>A0ABQ4YB39</accession>
<evidence type="ECO:0000313" key="6">
    <source>
        <dbReference type="Proteomes" id="UP001151760"/>
    </source>
</evidence>
<dbReference type="Pfam" id="PF00098">
    <property type="entry name" value="zf-CCHC"/>
    <property type="match status" value="1"/>
</dbReference>
<keyword evidence="5" id="KW-0548">Nucleotidyltransferase</keyword>
<evidence type="ECO:0000259" key="4">
    <source>
        <dbReference type="PROSITE" id="PS50158"/>
    </source>
</evidence>
<evidence type="ECO:0000256" key="3">
    <source>
        <dbReference type="SAM" id="MobiDB-lite"/>
    </source>
</evidence>
<feature type="region of interest" description="Disordered" evidence="3">
    <location>
        <begin position="854"/>
        <end position="886"/>
    </location>
</feature>
<organism evidence="5 6">
    <name type="scientific">Tanacetum coccineum</name>
    <dbReference type="NCBI Taxonomy" id="301880"/>
    <lineage>
        <taxon>Eukaryota</taxon>
        <taxon>Viridiplantae</taxon>
        <taxon>Streptophyta</taxon>
        <taxon>Embryophyta</taxon>
        <taxon>Tracheophyta</taxon>
        <taxon>Spermatophyta</taxon>
        <taxon>Magnoliopsida</taxon>
        <taxon>eudicotyledons</taxon>
        <taxon>Gunneridae</taxon>
        <taxon>Pentapetalae</taxon>
        <taxon>asterids</taxon>
        <taxon>campanulids</taxon>
        <taxon>Asterales</taxon>
        <taxon>Asteraceae</taxon>
        <taxon>Asteroideae</taxon>
        <taxon>Anthemideae</taxon>
        <taxon>Anthemidinae</taxon>
        <taxon>Tanacetum</taxon>
    </lineage>
</organism>
<keyword evidence="1" id="KW-0862">Zinc</keyword>
<dbReference type="SUPFAM" id="SSF57756">
    <property type="entry name" value="Retrovirus zinc finger-like domains"/>
    <property type="match status" value="1"/>
</dbReference>
<keyword evidence="1" id="KW-0863">Zinc-finger</keyword>
<dbReference type="InterPro" id="IPR036875">
    <property type="entry name" value="Znf_CCHC_sf"/>
</dbReference>
<keyword evidence="6" id="KW-1185">Reference proteome</keyword>
<keyword evidence="5" id="KW-0695">RNA-directed DNA polymerase</keyword>
<keyword evidence="5" id="KW-0808">Transferase</keyword>
<protein>
    <submittedName>
        <fullName evidence="5">Reverse transcriptase domain-containing protein</fullName>
    </submittedName>
</protein>
<keyword evidence="2" id="KW-0175">Coiled coil</keyword>
<dbReference type="GO" id="GO:0003964">
    <property type="term" value="F:RNA-directed DNA polymerase activity"/>
    <property type="evidence" value="ECO:0007669"/>
    <property type="project" value="UniProtKB-KW"/>
</dbReference>
<feature type="compositionally biased region" description="Basic and acidic residues" evidence="3">
    <location>
        <begin position="854"/>
        <end position="872"/>
    </location>
</feature>
<feature type="domain" description="CCHC-type" evidence="4">
    <location>
        <begin position="695"/>
        <end position="709"/>
    </location>
</feature>
<dbReference type="PROSITE" id="PS50158">
    <property type="entry name" value="ZF_CCHC"/>
    <property type="match status" value="1"/>
</dbReference>
<feature type="region of interest" description="Disordered" evidence="3">
    <location>
        <begin position="468"/>
        <end position="498"/>
    </location>
</feature>
<dbReference type="EMBL" id="BQNB010010265">
    <property type="protein sequence ID" value="GJS74904.1"/>
    <property type="molecule type" value="Genomic_DNA"/>
</dbReference>
<reference evidence="5" key="1">
    <citation type="journal article" date="2022" name="Int. J. Mol. Sci.">
        <title>Draft Genome of Tanacetum Coccineum: Genomic Comparison of Closely Related Tanacetum-Family Plants.</title>
        <authorList>
            <person name="Yamashiro T."/>
            <person name="Shiraishi A."/>
            <person name="Nakayama K."/>
            <person name="Satake H."/>
        </authorList>
    </citation>
    <scope>NUCLEOTIDE SEQUENCE</scope>
</reference>
<name>A0ABQ4YB39_9ASTR</name>
<dbReference type="SMART" id="SM00343">
    <property type="entry name" value="ZnF_C2HC"/>
    <property type="match status" value="2"/>
</dbReference>
<evidence type="ECO:0000256" key="2">
    <source>
        <dbReference type="SAM" id="Coils"/>
    </source>
</evidence>
<proteinExistence type="predicted"/>
<feature type="compositionally biased region" description="Polar residues" evidence="3">
    <location>
        <begin position="875"/>
        <end position="886"/>
    </location>
</feature>
<dbReference type="InterPro" id="IPR001878">
    <property type="entry name" value="Znf_CCHC"/>
</dbReference>
<keyword evidence="1" id="KW-0479">Metal-binding</keyword>
<sequence>MDYQCTQPSEIEIYWQAEEIERQREYKRLEIEREKSMQEFADMFKEYLERMNIQRKEEEKRIAEEKEAAAKCKIQECLNIEEKSIPQASTRSRKFRIDPTLSNFTISTKRIPLSDFEIPPVTPNVETVNSLSMGDKHLDISKDSLESSVKDPIPIPSESNDTSNGAWNSLLNNDKFQKALNDWCNLAQQNSMLSIYDENNKIRDCYKLSPSAITPVLPTDEDSLIMRDEHLSTIPETESDEVIKSSVENLVPIPSESEVTPNNEIECDVPICDEYSLTFTTFSNPLFDSNDDITSSDDESLSNEDIPKENFKIYSNPLCDNEEIIFPKIDPHSFNAESNLIDSMLNRDTNISPKFDSLLEEFSGELAHIDPIPPGIEKADFDLEEEIRLIENLSYDNSSPRPPKELNAEIFDTIVESLTPSLIPVEDSDSRTEEIDLFLDFDDSMPPSIENEDYDSEEDIRFLEELLSNNSPPLPENESFSLDHFDDPSLPSPPPEPPDVEISLNFEPDAPVINNFDELNEDECFNPGGGEINVSQNVEEDDSFIFVIRTFLPFLTYLEDSPLLLSSGSEDTIFDPGISTFHFSSLKPVAYENPMELQVAERGSTRYEVLFQVAAGQSERDTWHLACVSTSQPNSPQLAHEDLQQIHPNDIEEMDLRWKMAMLTMRAKRFLKNKGRKLTVNGNEAIGFNKSKVECYNCNKRGHFARECKAPRNQDNKTTRTRKAQEGVFLWKHLLLQLWCHVMVLVDMTRVIRQKKGLIMHLWLTHLQVLTQRNFMPPTPDLSFTGLDVFANKSVVENSVAKSSEEEPKVVKKCNETPIIKDCVSDSEEENVSQTKTEKKIVKPSIAKIEFVKPKQQEKTARKTVKQVEKHRQNTHSPRGNQRNWNNMMSQRLGSNFEMFNKACYVCGSFDHLQVDCNYHHKQFQKQRMVKPVWNNAQRVNHQNFAKKTHPYAKKNMVPRAVLMKSGLVSVNTARQVNAAHTKTTVNAARPMSYLSKKAHSTIKRPIHKNTSFKNNNFNQRVNTILEMDGMWSRYGGGSVVFCGYGGGGDIMVCHVSKIVEFRSRGRLNQLKRSSYDRVMDKTVNRCRHIFIFSNFFVEALNLRQKAVVNAARPKVVVNAVKGNNVNAVKASAYWVWKPKTKVLDHVSKHNSASITLKKFNYIDAQGRSKLVMAWVPKRN</sequence>
<dbReference type="Gene3D" id="4.10.60.10">
    <property type="entry name" value="Zinc finger, CCHC-type"/>
    <property type="match status" value="1"/>
</dbReference>
<dbReference type="Proteomes" id="UP001151760">
    <property type="component" value="Unassembled WGS sequence"/>
</dbReference>
<comment type="caution">
    <text evidence="5">The sequence shown here is derived from an EMBL/GenBank/DDBJ whole genome shotgun (WGS) entry which is preliminary data.</text>
</comment>
<evidence type="ECO:0000313" key="5">
    <source>
        <dbReference type="EMBL" id="GJS74904.1"/>
    </source>
</evidence>
<evidence type="ECO:0000256" key="1">
    <source>
        <dbReference type="PROSITE-ProRule" id="PRU00047"/>
    </source>
</evidence>
<reference evidence="5" key="2">
    <citation type="submission" date="2022-01" db="EMBL/GenBank/DDBJ databases">
        <authorList>
            <person name="Yamashiro T."/>
            <person name="Shiraishi A."/>
            <person name="Satake H."/>
            <person name="Nakayama K."/>
        </authorList>
    </citation>
    <scope>NUCLEOTIDE SEQUENCE</scope>
</reference>
<feature type="coiled-coil region" evidence="2">
    <location>
        <begin position="48"/>
        <end position="75"/>
    </location>
</feature>